<dbReference type="AlphaFoldDB" id="A0AAV5MCL7"/>
<reference evidence="2 3" key="1">
    <citation type="journal article" date="2021" name="Commun. Biol.">
        <title>The genome of Shorea leprosula (Dipterocarpaceae) highlights the ecological relevance of drought in aseasonal tropical rainforests.</title>
        <authorList>
            <person name="Ng K.K.S."/>
            <person name="Kobayashi M.J."/>
            <person name="Fawcett J.A."/>
            <person name="Hatakeyama M."/>
            <person name="Paape T."/>
            <person name="Ng C.H."/>
            <person name="Ang C.C."/>
            <person name="Tnah L.H."/>
            <person name="Lee C.T."/>
            <person name="Nishiyama T."/>
            <person name="Sese J."/>
            <person name="O'Brien M.J."/>
            <person name="Copetti D."/>
            <person name="Mohd Noor M.I."/>
            <person name="Ong R.C."/>
            <person name="Putra M."/>
            <person name="Sireger I.Z."/>
            <person name="Indrioko S."/>
            <person name="Kosugi Y."/>
            <person name="Izuno A."/>
            <person name="Isagi Y."/>
            <person name="Lee S.L."/>
            <person name="Shimizu K.K."/>
        </authorList>
    </citation>
    <scope>NUCLEOTIDE SEQUENCE [LARGE SCALE GENOMIC DNA]</scope>
    <source>
        <strain evidence="2">214</strain>
    </source>
</reference>
<dbReference type="Proteomes" id="UP001054252">
    <property type="component" value="Unassembled WGS sequence"/>
</dbReference>
<organism evidence="2 3">
    <name type="scientific">Rubroshorea leprosula</name>
    <dbReference type="NCBI Taxonomy" id="152421"/>
    <lineage>
        <taxon>Eukaryota</taxon>
        <taxon>Viridiplantae</taxon>
        <taxon>Streptophyta</taxon>
        <taxon>Embryophyta</taxon>
        <taxon>Tracheophyta</taxon>
        <taxon>Spermatophyta</taxon>
        <taxon>Magnoliopsida</taxon>
        <taxon>eudicotyledons</taxon>
        <taxon>Gunneridae</taxon>
        <taxon>Pentapetalae</taxon>
        <taxon>rosids</taxon>
        <taxon>malvids</taxon>
        <taxon>Malvales</taxon>
        <taxon>Dipterocarpaceae</taxon>
        <taxon>Rubroshorea</taxon>
    </lineage>
</organism>
<evidence type="ECO:0000313" key="3">
    <source>
        <dbReference type="Proteomes" id="UP001054252"/>
    </source>
</evidence>
<name>A0AAV5MCL7_9ROSI</name>
<proteinExistence type="predicted"/>
<dbReference type="EMBL" id="BPVZ01000232">
    <property type="protein sequence ID" value="GKV47620.1"/>
    <property type="molecule type" value="Genomic_DNA"/>
</dbReference>
<gene>
    <name evidence="2" type="ORF">SLEP1_g54504</name>
</gene>
<sequence length="35" mass="3626">MSPAFPQSAAPVSLLANSGSETENEETTESDELEG</sequence>
<keyword evidence="3" id="KW-1185">Reference proteome</keyword>
<feature type="compositionally biased region" description="Acidic residues" evidence="1">
    <location>
        <begin position="22"/>
        <end position="35"/>
    </location>
</feature>
<feature type="region of interest" description="Disordered" evidence="1">
    <location>
        <begin position="1"/>
        <end position="35"/>
    </location>
</feature>
<evidence type="ECO:0000256" key="1">
    <source>
        <dbReference type="SAM" id="MobiDB-lite"/>
    </source>
</evidence>
<protein>
    <submittedName>
        <fullName evidence="2">Uncharacterized protein</fullName>
    </submittedName>
</protein>
<comment type="caution">
    <text evidence="2">The sequence shown here is derived from an EMBL/GenBank/DDBJ whole genome shotgun (WGS) entry which is preliminary data.</text>
</comment>
<evidence type="ECO:0000313" key="2">
    <source>
        <dbReference type="EMBL" id="GKV47620.1"/>
    </source>
</evidence>
<accession>A0AAV5MCL7</accession>